<reference evidence="9" key="1">
    <citation type="submission" date="2018-01" db="EMBL/GenBank/DDBJ databases">
        <authorList>
            <person name="Li J."/>
        </authorList>
    </citation>
    <scope>NUCLEOTIDE SEQUENCE [LARGE SCALE GENOMIC DNA]</scope>
    <source>
        <strain evidence="9">592</strain>
    </source>
</reference>
<evidence type="ECO:0000256" key="1">
    <source>
        <dbReference type="ARBA" id="ARBA00001946"/>
    </source>
</evidence>
<evidence type="ECO:0000313" key="8">
    <source>
        <dbReference type="EMBL" id="AWB90939.1"/>
    </source>
</evidence>
<feature type="compositionally biased region" description="Polar residues" evidence="7">
    <location>
        <begin position="1"/>
        <end position="10"/>
    </location>
</feature>
<keyword evidence="5" id="KW-0460">Magnesium</keyword>
<dbReference type="PANTHER" id="PTHR12001:SF85">
    <property type="entry name" value="SHORT CHAIN ISOPRENYL DIPHOSPHATE SYNTHASE"/>
    <property type="match status" value="1"/>
</dbReference>
<dbReference type="AlphaFoldDB" id="A0A2S0WHX5"/>
<evidence type="ECO:0000256" key="2">
    <source>
        <dbReference type="ARBA" id="ARBA00006706"/>
    </source>
</evidence>
<dbReference type="SFLD" id="SFLDG01017">
    <property type="entry name" value="Polyprenyl_Transferase_Like"/>
    <property type="match status" value="1"/>
</dbReference>
<dbReference type="PROSITE" id="PS00723">
    <property type="entry name" value="POLYPRENYL_SYNTHASE_1"/>
    <property type="match status" value="1"/>
</dbReference>
<evidence type="ECO:0000256" key="3">
    <source>
        <dbReference type="ARBA" id="ARBA00022679"/>
    </source>
</evidence>
<accession>A0A5F2ERM1</accession>
<dbReference type="GO" id="GO:0046872">
    <property type="term" value="F:metal ion binding"/>
    <property type="evidence" value="ECO:0007669"/>
    <property type="project" value="UniProtKB-KW"/>
</dbReference>
<keyword evidence="3 6" id="KW-0808">Transferase</keyword>
<accession>A0A2S0WHX5</accession>
<dbReference type="GO" id="GO:0008299">
    <property type="term" value="P:isoprenoid biosynthetic process"/>
    <property type="evidence" value="ECO:0007669"/>
    <property type="project" value="InterPro"/>
</dbReference>
<dbReference type="PANTHER" id="PTHR12001">
    <property type="entry name" value="GERANYLGERANYL PYROPHOSPHATE SYNTHASE"/>
    <property type="match status" value="1"/>
</dbReference>
<dbReference type="Gene3D" id="1.10.600.10">
    <property type="entry name" value="Farnesyl Diphosphate Synthase"/>
    <property type="match status" value="1"/>
</dbReference>
<comment type="cofactor">
    <cofactor evidence="1">
        <name>Mg(2+)</name>
        <dbReference type="ChEBI" id="CHEBI:18420"/>
    </cofactor>
</comment>
<sequence>MPPQEGCSSPTDEEARAGPRPIMTATAEHAAPRQREDLAEVADAAAFLERVEARLDTFLAARSSLLLEVSPDLQPVTRILREVARGGKRLRATFGYWGWRATGTPVTDATVDVAAALELFHLAALVHDDLMDHSATRRGVPTVHTAFAGQHRRGGLRGDAAEFGNGAALLVGDLCLTWSDELLDGSLLAPARHVAARRIYNLMRTQVVAGQYLDVLEQSRDHTTVDAARTVLQFKSAKYTVEHPLMLGGAAAGAGPDLLRACSAYGLPVGEAFQLRDDVLGVFGDETRTGKPVGDDLREGKKTLLVLVARDRADRAGREVLEAGLGNRDLDAAGVAALQQVLVSTGALDLVEQRIAELTARGADAIRTSDVPAPVASGLAELAERIAGRAS</sequence>
<dbReference type="CDD" id="cd00685">
    <property type="entry name" value="Trans_IPPS_HT"/>
    <property type="match status" value="1"/>
</dbReference>
<dbReference type="Proteomes" id="UP000244384">
    <property type="component" value="Chromosome"/>
</dbReference>
<proteinExistence type="inferred from homology"/>
<dbReference type="SUPFAM" id="SSF48576">
    <property type="entry name" value="Terpenoid synthases"/>
    <property type="match status" value="1"/>
</dbReference>
<dbReference type="InterPro" id="IPR000092">
    <property type="entry name" value="Polyprenyl_synt"/>
</dbReference>
<dbReference type="InterPro" id="IPR008949">
    <property type="entry name" value="Isoprenoid_synthase_dom_sf"/>
</dbReference>
<evidence type="ECO:0000256" key="4">
    <source>
        <dbReference type="ARBA" id="ARBA00022723"/>
    </source>
</evidence>
<organism evidence="8 9">
    <name type="scientific">Aeromicrobium chenweiae</name>
    <dbReference type="NCBI Taxonomy" id="2079793"/>
    <lineage>
        <taxon>Bacteria</taxon>
        <taxon>Bacillati</taxon>
        <taxon>Actinomycetota</taxon>
        <taxon>Actinomycetes</taxon>
        <taxon>Propionibacteriales</taxon>
        <taxon>Nocardioidaceae</taxon>
        <taxon>Aeromicrobium</taxon>
    </lineage>
</organism>
<gene>
    <name evidence="8" type="ORF">C3E78_01145</name>
</gene>
<protein>
    <submittedName>
        <fullName evidence="8">Polyprenyl synthetase</fullName>
    </submittedName>
</protein>
<dbReference type="EMBL" id="CP026952">
    <property type="protein sequence ID" value="AWB90939.1"/>
    <property type="molecule type" value="Genomic_DNA"/>
</dbReference>
<dbReference type="PROSITE" id="PS00444">
    <property type="entry name" value="POLYPRENYL_SYNTHASE_2"/>
    <property type="match status" value="1"/>
</dbReference>
<dbReference type="GO" id="GO:0004659">
    <property type="term" value="F:prenyltransferase activity"/>
    <property type="evidence" value="ECO:0007669"/>
    <property type="project" value="InterPro"/>
</dbReference>
<keyword evidence="9" id="KW-1185">Reference proteome</keyword>
<evidence type="ECO:0000256" key="6">
    <source>
        <dbReference type="RuleBase" id="RU004466"/>
    </source>
</evidence>
<dbReference type="InterPro" id="IPR033749">
    <property type="entry name" value="Polyprenyl_synt_CS"/>
</dbReference>
<feature type="region of interest" description="Disordered" evidence="7">
    <location>
        <begin position="1"/>
        <end position="33"/>
    </location>
</feature>
<evidence type="ECO:0000256" key="7">
    <source>
        <dbReference type="SAM" id="MobiDB-lite"/>
    </source>
</evidence>
<dbReference type="SFLD" id="SFLDS00005">
    <property type="entry name" value="Isoprenoid_Synthase_Type_I"/>
    <property type="match status" value="1"/>
</dbReference>
<name>A0A2S0WHX5_9ACTN</name>
<comment type="similarity">
    <text evidence="2 6">Belongs to the FPP/GGPP synthase family.</text>
</comment>
<evidence type="ECO:0000313" key="9">
    <source>
        <dbReference type="Proteomes" id="UP000244384"/>
    </source>
</evidence>
<dbReference type="KEGG" id="aez:C3E78_01145"/>
<evidence type="ECO:0000256" key="5">
    <source>
        <dbReference type="ARBA" id="ARBA00022842"/>
    </source>
</evidence>
<keyword evidence="4" id="KW-0479">Metal-binding</keyword>
<dbReference type="Pfam" id="PF00348">
    <property type="entry name" value="polyprenyl_synt"/>
    <property type="match status" value="1"/>
</dbReference>